<dbReference type="HOGENOM" id="CLU_2261792_0_0_11"/>
<dbReference type="Proteomes" id="UP000006281">
    <property type="component" value="Chromosome"/>
</dbReference>
<name>K0JPY3_SACES</name>
<organism evidence="2 3">
    <name type="scientific">Saccharothrix espanaensis (strain ATCC 51144 / DSM 44229 / JCM 9112 / NBRC 15066 / NRRL 15764)</name>
    <dbReference type="NCBI Taxonomy" id="1179773"/>
    <lineage>
        <taxon>Bacteria</taxon>
        <taxon>Bacillati</taxon>
        <taxon>Actinomycetota</taxon>
        <taxon>Actinomycetes</taxon>
        <taxon>Pseudonocardiales</taxon>
        <taxon>Pseudonocardiaceae</taxon>
        <taxon>Saccharothrix</taxon>
    </lineage>
</organism>
<dbReference type="STRING" id="1179773.BN6_02080"/>
<reference evidence="2 3" key="1">
    <citation type="journal article" date="2012" name="BMC Genomics">
        <title>Complete genome sequence of Saccharothrix espanaensis DSM 44229T and comparison to the other completely sequenced Pseudonocardiaceae.</title>
        <authorList>
            <person name="Strobel T."/>
            <person name="Al-Dilaimi A."/>
            <person name="Blom J."/>
            <person name="Gessner A."/>
            <person name="Kalinowski J."/>
            <person name="Luzhetska M."/>
            <person name="Puhler A."/>
            <person name="Szczepanowski R."/>
            <person name="Bechthold A."/>
            <person name="Ruckert C."/>
        </authorList>
    </citation>
    <scope>NUCLEOTIDE SEQUENCE [LARGE SCALE GENOMIC DNA]</scope>
    <source>
        <strain evidence="3">ATCC 51144 / DSM 44229 / JCM 9112 / NBRC 15066 / NRRL 15764</strain>
    </source>
</reference>
<keyword evidence="3" id="KW-1185">Reference proteome</keyword>
<feature type="region of interest" description="Disordered" evidence="1">
    <location>
        <begin position="81"/>
        <end position="103"/>
    </location>
</feature>
<dbReference type="KEGG" id="sesp:BN6_02080"/>
<evidence type="ECO:0000313" key="3">
    <source>
        <dbReference type="Proteomes" id="UP000006281"/>
    </source>
</evidence>
<dbReference type="EMBL" id="HE804045">
    <property type="protein sequence ID" value="CCH27541.1"/>
    <property type="molecule type" value="Genomic_DNA"/>
</dbReference>
<evidence type="ECO:0008006" key="4">
    <source>
        <dbReference type="Google" id="ProtNLM"/>
    </source>
</evidence>
<dbReference type="OrthoDB" id="3698718at2"/>
<dbReference type="RefSeq" id="WP_015097655.1">
    <property type="nucleotide sequence ID" value="NC_019673.1"/>
</dbReference>
<accession>K0JPY3</accession>
<gene>
    <name evidence="2" type="ordered locus">BN6_02080</name>
</gene>
<feature type="compositionally biased region" description="Gly residues" evidence="1">
    <location>
        <begin position="94"/>
        <end position="103"/>
    </location>
</feature>
<dbReference type="BioCyc" id="SESP1179773:BN6_RS01030-MONOMER"/>
<sequence>MAGFRVDPAELALLAGRLDDVAAAGRDHVAWKFDVDTARLPADDPLRAAVEVYQRSLRGALDRLCRETGLTADRLRESTATYLDADRDAAGPLTRGGEGSGRP</sequence>
<dbReference type="PATRIC" id="fig|1179773.3.peg.212"/>
<evidence type="ECO:0000313" key="2">
    <source>
        <dbReference type="EMBL" id="CCH27541.1"/>
    </source>
</evidence>
<protein>
    <recommendedName>
        <fullName evidence="4">PE domain-containing protein</fullName>
    </recommendedName>
</protein>
<proteinExistence type="predicted"/>
<evidence type="ECO:0000256" key="1">
    <source>
        <dbReference type="SAM" id="MobiDB-lite"/>
    </source>
</evidence>
<dbReference type="AlphaFoldDB" id="K0JPY3"/>